<keyword evidence="2" id="KW-1185">Reference proteome</keyword>
<sequence length="348" mass="40235">MSVPAAHKRNHYPGHTRLQYIQEVLEMKNMIDAGLSTWTGPSNKNDMSSLLFTPYVQSFAIQYAKSNPEDVDLLSESQKQTIISSLAGYCVQEKWDVLMGLLPGMVRETILEVFLETLIYKQIFERFFMTPFWYLDGKMSPSDEGDETFGTRLQHLYDRFYETNPLMAAFWRSETNRLANATTRNLASSTLLGTHHRNRRESRLDQFVDDTLSSEPIKWLLREPSGKEEEDERYELLQCVYKIAAQKGAEMGTVRGHLDYQTLATLPKTYTTGDGWRMLQHEYNPRNHGNILDGRRILIVVYPGIIRRYILARHDHLTEFSLPAYVVVQKGPEENEDQKGPEGNEDKL</sequence>
<accession>A0A0M8NYF1</accession>
<dbReference type="AlphaFoldDB" id="A0A0M8NYF1"/>
<dbReference type="Proteomes" id="UP000037696">
    <property type="component" value="Unassembled WGS sequence"/>
</dbReference>
<evidence type="ECO:0000313" key="2">
    <source>
        <dbReference type="Proteomes" id="UP000037696"/>
    </source>
</evidence>
<evidence type="ECO:0000313" key="1">
    <source>
        <dbReference type="EMBL" id="KOS37544.1"/>
    </source>
</evidence>
<gene>
    <name evidence="1" type="ORF">ACN38_g11666</name>
</gene>
<organism evidence="1 2">
    <name type="scientific">Penicillium nordicum</name>
    <dbReference type="NCBI Taxonomy" id="229535"/>
    <lineage>
        <taxon>Eukaryota</taxon>
        <taxon>Fungi</taxon>
        <taxon>Dikarya</taxon>
        <taxon>Ascomycota</taxon>
        <taxon>Pezizomycotina</taxon>
        <taxon>Eurotiomycetes</taxon>
        <taxon>Eurotiomycetidae</taxon>
        <taxon>Eurotiales</taxon>
        <taxon>Aspergillaceae</taxon>
        <taxon>Penicillium</taxon>
    </lineage>
</organism>
<reference evidence="1 2" key="1">
    <citation type="submission" date="2015-08" db="EMBL/GenBank/DDBJ databases">
        <title>Genome sequencing of Penicillium nordicum.</title>
        <authorList>
            <person name="Nguyen H.D."/>
            <person name="Seifert K.A."/>
        </authorList>
    </citation>
    <scope>NUCLEOTIDE SEQUENCE [LARGE SCALE GENOMIC DNA]</scope>
    <source>
        <strain evidence="1 2">DAOMC 185683</strain>
    </source>
</reference>
<dbReference type="OrthoDB" id="4156714at2759"/>
<protein>
    <submittedName>
        <fullName evidence="1">Uncharacterized protein</fullName>
    </submittedName>
</protein>
<proteinExistence type="predicted"/>
<dbReference type="EMBL" id="LHQQ01000312">
    <property type="protein sequence ID" value="KOS37544.1"/>
    <property type="molecule type" value="Genomic_DNA"/>
</dbReference>
<comment type="caution">
    <text evidence="1">The sequence shown here is derived from an EMBL/GenBank/DDBJ whole genome shotgun (WGS) entry which is preliminary data.</text>
</comment>
<name>A0A0M8NYF1_9EURO</name>